<comment type="caution">
    <text evidence="1">The sequence shown here is derived from an EMBL/GenBank/DDBJ whole genome shotgun (WGS) entry which is preliminary data.</text>
</comment>
<dbReference type="EMBL" id="VBAK01000105">
    <property type="protein sequence ID" value="TMI91064.1"/>
    <property type="molecule type" value="Genomic_DNA"/>
</dbReference>
<evidence type="ECO:0000313" key="1">
    <source>
        <dbReference type="EMBL" id="TMI91064.1"/>
    </source>
</evidence>
<reference evidence="1 2" key="1">
    <citation type="journal article" date="2019" name="Nat. Microbiol.">
        <title>Mediterranean grassland soil C-N compound turnover is dependent on rainfall and depth, and is mediated by genomically divergent microorganisms.</title>
        <authorList>
            <person name="Diamond S."/>
            <person name="Andeer P.F."/>
            <person name="Li Z."/>
            <person name="Crits-Christoph A."/>
            <person name="Burstein D."/>
            <person name="Anantharaman K."/>
            <person name="Lane K.R."/>
            <person name="Thomas B.C."/>
            <person name="Pan C."/>
            <person name="Northen T.R."/>
            <person name="Banfield J.F."/>
        </authorList>
    </citation>
    <scope>NUCLEOTIDE SEQUENCE [LARGE SCALE GENOMIC DNA]</scope>
    <source>
        <strain evidence="1">NP_3</strain>
    </source>
</reference>
<protein>
    <recommendedName>
        <fullName evidence="3">Addiction module protein</fullName>
    </recommendedName>
</protein>
<dbReference type="Proteomes" id="UP000318509">
    <property type="component" value="Unassembled WGS sequence"/>
</dbReference>
<accession>A0A537K5P7</accession>
<evidence type="ECO:0000313" key="2">
    <source>
        <dbReference type="Proteomes" id="UP000318509"/>
    </source>
</evidence>
<evidence type="ECO:0008006" key="3">
    <source>
        <dbReference type="Google" id="ProtNLM"/>
    </source>
</evidence>
<proteinExistence type="predicted"/>
<dbReference type="InterPro" id="IPR013406">
    <property type="entry name" value="CHP02574_addiction_mod"/>
</dbReference>
<dbReference type="NCBIfam" id="TIGR02574">
    <property type="entry name" value="stabl_TIGR02574"/>
    <property type="match status" value="1"/>
</dbReference>
<name>A0A537K5P7_9BACT</name>
<sequence length="81" mass="9268">MTRSARDLFQEAMRLDPKERVALTGLLIESLDLKSEEGVEEAWVAEIEHRMAELDSGAVKPIPWSELRTRLHRGSRAPNNR</sequence>
<organism evidence="1 2">
    <name type="scientific">Candidatus Segetimicrobium genomatis</name>
    <dbReference type="NCBI Taxonomy" id="2569760"/>
    <lineage>
        <taxon>Bacteria</taxon>
        <taxon>Bacillati</taxon>
        <taxon>Candidatus Sysuimicrobiota</taxon>
        <taxon>Candidatus Sysuimicrobiia</taxon>
        <taxon>Candidatus Sysuimicrobiales</taxon>
        <taxon>Candidatus Segetimicrobiaceae</taxon>
        <taxon>Candidatus Segetimicrobium</taxon>
    </lineage>
</organism>
<gene>
    <name evidence="1" type="ORF">E6H00_05115</name>
</gene>
<dbReference type="Pfam" id="PF09720">
    <property type="entry name" value="Unstab_antitox"/>
    <property type="match status" value="1"/>
</dbReference>
<dbReference type="AlphaFoldDB" id="A0A537K5P7"/>